<reference evidence="1 2" key="2">
    <citation type="submission" date="2008-10" db="EMBL/GenBank/DDBJ databases">
        <authorList>
            <person name="Fulton L."/>
            <person name="Clifton S."/>
            <person name="Fulton B."/>
            <person name="Xu J."/>
            <person name="Minx P."/>
            <person name="Pepin K.H."/>
            <person name="Johnson M."/>
            <person name="Thiruvilangam P."/>
            <person name="Bhonagiri V."/>
            <person name="Nash W.E."/>
            <person name="Mardis E.R."/>
            <person name="Wilson R.K."/>
        </authorList>
    </citation>
    <scope>NUCLEOTIDE SEQUENCE [LARGE SCALE GENOMIC DNA]</scope>
    <source>
        <strain evidence="1 2">DSM 17855</strain>
    </source>
</reference>
<protein>
    <submittedName>
        <fullName evidence="1">Uncharacterized protein</fullName>
    </submittedName>
</protein>
<dbReference type="Proteomes" id="UP000004849">
    <property type="component" value="Unassembled WGS sequence"/>
</dbReference>
<proteinExistence type="predicted"/>
<dbReference type="AlphaFoldDB" id="B6VX48"/>
<organism evidence="1 2">
    <name type="scientific">Phocaeicola dorei DSM 17855</name>
    <dbReference type="NCBI Taxonomy" id="483217"/>
    <lineage>
        <taxon>Bacteria</taxon>
        <taxon>Pseudomonadati</taxon>
        <taxon>Bacteroidota</taxon>
        <taxon>Bacteroidia</taxon>
        <taxon>Bacteroidales</taxon>
        <taxon>Bacteroidaceae</taxon>
        <taxon>Phocaeicola</taxon>
    </lineage>
</organism>
<dbReference type="EMBL" id="ABWZ01000034">
    <property type="protein sequence ID" value="EEB25694.1"/>
    <property type="molecule type" value="Genomic_DNA"/>
</dbReference>
<sequence>MVYLFVMGGKDSIFWETIHTFTSYLRFLPVSTIVHMGNYNE</sequence>
<name>B6VX48_9BACT</name>
<reference evidence="1 2" key="1">
    <citation type="submission" date="2008-10" db="EMBL/GenBank/DDBJ databases">
        <title>Draft genome sequence of Bacteroides dorei (DSM 17855).</title>
        <authorList>
            <person name="Sudarsanam P."/>
            <person name="Ley R."/>
            <person name="Guruge J."/>
            <person name="Turnbaugh P.J."/>
            <person name="Mahowald M."/>
            <person name="Liep D."/>
            <person name="Gordon J."/>
        </authorList>
    </citation>
    <scope>NUCLEOTIDE SEQUENCE [LARGE SCALE GENOMIC DNA]</scope>
    <source>
        <strain evidence="1 2">DSM 17855</strain>
    </source>
</reference>
<dbReference type="HOGENOM" id="CLU_210782_0_0_10"/>
<gene>
    <name evidence="1" type="ORF">BACDOR_01741</name>
</gene>
<evidence type="ECO:0000313" key="1">
    <source>
        <dbReference type="EMBL" id="EEB25694.1"/>
    </source>
</evidence>
<accession>B6VX48</accession>
<evidence type="ECO:0000313" key="2">
    <source>
        <dbReference type="Proteomes" id="UP000004849"/>
    </source>
</evidence>